<dbReference type="EMBL" id="CAJNNW010002547">
    <property type="protein sequence ID" value="CAE8644386.1"/>
    <property type="molecule type" value="Genomic_DNA"/>
</dbReference>
<feature type="region of interest" description="Disordered" evidence="1">
    <location>
        <begin position="1634"/>
        <end position="1664"/>
    </location>
</feature>
<feature type="non-terminal residue" evidence="2">
    <location>
        <position position="2293"/>
    </location>
</feature>
<proteinExistence type="predicted"/>
<feature type="region of interest" description="Disordered" evidence="1">
    <location>
        <begin position="2227"/>
        <end position="2293"/>
    </location>
</feature>
<feature type="compositionally biased region" description="Gly residues" evidence="1">
    <location>
        <begin position="1292"/>
        <end position="1302"/>
    </location>
</feature>
<organism evidence="2 3">
    <name type="scientific">Polarella glacialis</name>
    <name type="common">Dinoflagellate</name>
    <dbReference type="NCBI Taxonomy" id="89957"/>
    <lineage>
        <taxon>Eukaryota</taxon>
        <taxon>Sar</taxon>
        <taxon>Alveolata</taxon>
        <taxon>Dinophyceae</taxon>
        <taxon>Suessiales</taxon>
        <taxon>Suessiaceae</taxon>
        <taxon>Polarella</taxon>
    </lineage>
</organism>
<comment type="caution">
    <text evidence="2">The sequence shown here is derived from an EMBL/GenBank/DDBJ whole genome shotgun (WGS) entry which is preliminary data.</text>
</comment>
<feature type="compositionally biased region" description="Basic residues" evidence="1">
    <location>
        <begin position="1990"/>
        <end position="2000"/>
    </location>
</feature>
<feature type="compositionally biased region" description="Basic and acidic residues" evidence="1">
    <location>
        <begin position="2061"/>
        <end position="2074"/>
    </location>
</feature>
<name>A0A813HZ45_POLGL</name>
<sequence length="2293" mass="242999">MYLAQLPVCSSEAEFLISWGVCAGTRRVGAASNMGVLWPDTSGNRCFQDVLSSSRECLKIPFQILGGVRGGLWLDTSGNRCFQDVLSSSRECLKIPSQILGGVRFLISWGVCAGTKRVGAASNMGGLWPDTSGNRYFQDVLSSSRECLKIPFQILGDAQLPGCSSEVEFLTSWGVCAGTKRVGAASNMGGLWPDTSGNRCFQDVLSSSRECLKIPSQILGGVRVIHSLQRHLSDAELVAVLVFWVGEKELSQFDMCLGSIAVQMYLAQLPVCSSEAEFLISWGVCAGTKRVGAASNMGVLCPDTSGNRCFQDVLSSSRECLKIPSQILGGVRVIHSLPRHLSEAKLVAVLVFWVGEKELSQFDMCLGSIAVQMYLAQLPVCSSDAEFLISWGVCAGTKRVGTASNMGVLWPDTSGNRCFQDVLSSSRECLKIPFQILGGVRVIHSLQRSGLRRVFEMLVMRQMTRLSISRCSSEAEFLISWGVCAGTKRVGAASNMGVLWPDTSGNRTSPRMWHLSEEKAVAVLVYGLVGAGEKELSQFDMCLGSIAVQMYLAQLPVCSSDAEFLISWGVCAGTKRVGTASNMGVLWPDTSGNRCFQDVLSSSRECLKIPSQILGGVRVIHSLQRHLSEAKLVAVLVFWVGEKELLQFDACLGSIAVQMYLAQLPVCSSEAEFLISWGVCAGTRRVGAASNMGVLWPDTSGNRCFQDVLSSSRDIFSACFLMSMPKLVSVLVFWVGEIELSQFDSCLGSIAVQMYLAQLPVCSSEAEFLISWGVCAGTKRVVAASNMGDLWADTPGNPLLPRRPVSSRSPHRSWEAFESYTRYRGEQSSRSPGGKRVTVWGLFQPRSHVKTALAGAGGGAGPGPVGVTLALLASSATWWRNPPEAMSDTSDASELTPEAVDPIEPDRFGLQWQGASHGSPGGASAWLLTLPAAGRIILLTAEGVIEGGVASPGRGVTGGRAITLDPDTVRTHPPRLFERLNGTEGKVHLCRSLPCTRLHLSSDTGNYRSPLVHATAFARCPESDPASQLDLGAVWTECRTSAPTPALLDASIETALPPVAVAAAEAAPAVEAQGSETVVVTEVTNGRRRHIAKSPQLETEFSMNAGETLEQDRPPTPRMSWFMDHTFDTTAAQAWYSKVAAKLKWTSQVPQGDHDSQIIRHLSAPKVAFSVLAVVCLVAYSSLFPGPVPGGVLGSALYYAAKTAVVVASWVWHLGATFVGPVVSSLVIGSIGAWCAMSSGIVAAFSVGSAVFANVFSRAASAAGHAFGAAAGSAGGGAGASSSSGSVPPSGSAGGQAPGGARPGIATTPEPAPAGGGCPCGAPGVKWSTEAGLQQLAQWCAAKSTESLPLLRVDAEQFVPPSGCRPVKEYLLPGSPTVGMICMKHVMSSLRTQDTLPEWVSRVKASVRDATSLQAACDGAEGRPGLEGIVAELADEWNMRLAAAWERVASQCPHEWVLQLASRFGDTPVPRSDAPAPPPLLRSEAPVWSPFSGPEKHSGLGLCGPESQPPPASHDLTSRSMFHGSVIPQDDAPQHPRLAGMMGLYGSGTVPLGPQDHSWNPVPQAGSMPQSRQVWDPYRDPNGLASLGGGSVYHSPPTANRGMSSNPMMSGTPVMTGGLASFGIHPGGVALHGPTPWPQGQMGSSQSPPWAPGPNHNPHDPVHGLASAIGSLQQVLSKGNEDVVRQLERSNRKDEARGGDRHTIAGITREDELLKFALGGCDTQPIALCPGETGKEWIRSMRTAVLERRSDLVKVDCPVKIDFYVALAVSLCSWGIPEDGESPKVYLDAKDFPALGADELQRWRAPSVSDSVLRASGRDPLTIETWAECCGRLAYFFGLVYGRHHEHSIVECIAALRRKHNSDSRTWSFLVVQRIFSNLLCRYLTEWRQIVRNVIRLSGHEDPNKGHIRRICQTLGPDGAPVVQPPKVFDLEDPEGHFQKVIYARMQRNVHQALWANAYELGNPKPGARIGGDAAYPQGPKVAPQITRLAKAKAKAKAAAKARAAGPEPAGRTNPRAGSLAGRDGPSRRRERRKELRSRSDYEEVPGGGQFLMMMLNKNKTSGDAKDEPEDNRPARRKSSGGSEAEDIFVDPAILQVSSTHSPQLGPQAHLGHKGGGKAVGGKGMMPMAAPAPPKLLLASALAPQGKGAVGPQGKGFGGKDSGKASLPLRAGAVAAVPPPPPSGRGALEQLFAAAGRAEEAAKFAANSLSASSAYCVAARSWMDGKGAEGGKGGKGKEAGGASGAEVSRASSKIFGKLQSLMGSSQEAPFPGLSVPAPPPPPQRPGHSDSKPS</sequence>
<evidence type="ECO:0000313" key="3">
    <source>
        <dbReference type="Proteomes" id="UP000626109"/>
    </source>
</evidence>
<feature type="region of interest" description="Disordered" evidence="1">
    <location>
        <begin position="1987"/>
        <end position="2086"/>
    </location>
</feature>
<reference evidence="2" key="1">
    <citation type="submission" date="2021-02" db="EMBL/GenBank/DDBJ databases">
        <authorList>
            <person name="Dougan E. K."/>
            <person name="Rhodes N."/>
            <person name="Thang M."/>
            <person name="Chan C."/>
        </authorList>
    </citation>
    <scope>NUCLEOTIDE SEQUENCE</scope>
</reference>
<accession>A0A813HZ45</accession>
<feature type="compositionally biased region" description="Basic and acidic residues" evidence="1">
    <location>
        <begin position="2025"/>
        <end position="2042"/>
    </location>
</feature>
<feature type="region of interest" description="Disordered" evidence="1">
    <location>
        <begin position="2100"/>
        <end position="2119"/>
    </location>
</feature>
<feature type="compositionally biased region" description="Gly residues" evidence="1">
    <location>
        <begin position="2228"/>
        <end position="2243"/>
    </location>
</feature>
<dbReference type="Proteomes" id="UP000626109">
    <property type="component" value="Unassembled WGS sequence"/>
</dbReference>
<feature type="compositionally biased region" description="Low complexity" evidence="1">
    <location>
        <begin position="1280"/>
        <end position="1291"/>
    </location>
</feature>
<feature type="region of interest" description="Disordered" evidence="1">
    <location>
        <begin position="1278"/>
        <end position="1312"/>
    </location>
</feature>
<evidence type="ECO:0000313" key="2">
    <source>
        <dbReference type="EMBL" id="CAE8644386.1"/>
    </source>
</evidence>
<evidence type="ECO:0000256" key="1">
    <source>
        <dbReference type="SAM" id="MobiDB-lite"/>
    </source>
</evidence>
<gene>
    <name evidence="2" type="ORF">PGLA2088_LOCUS3017</name>
</gene>
<protein>
    <submittedName>
        <fullName evidence="2">Uncharacterized protein</fullName>
    </submittedName>
</protein>